<evidence type="ECO:0000313" key="2">
    <source>
        <dbReference type="EMBL" id="EKU46787.1"/>
    </source>
</evidence>
<gene>
    <name evidence="2" type="ORF">C273_08786</name>
</gene>
<sequence length="191" mass="22561">MINLSTLKHYKDTFGFMSQQLNFPEKLTFHPKTVDQIFDASHPATPWIKQYREAVNERSLSEMKTLYTETFDFNKKATLHMTFNKFDTQKERGQMLAKLKVLYEMFGLQMVDQELSDYLPLILEFLYAANFDGDKRAQENAHLLVMIVEDGTYPIMTYLKEKQNPYYYLIKGLRETLKQCIEHQSEVSGRD</sequence>
<proteinExistence type="predicted"/>
<dbReference type="PANTHER" id="PTHR43680">
    <property type="entry name" value="NITRATE REDUCTASE MOLYBDENUM COFACTOR ASSEMBLY CHAPERONE"/>
    <property type="match status" value="1"/>
</dbReference>
<dbReference type="OrthoDB" id="5296272at2"/>
<dbReference type="InterPro" id="IPR020945">
    <property type="entry name" value="DMSO/NO3_reduct_chaperone"/>
</dbReference>
<dbReference type="GO" id="GO:0016530">
    <property type="term" value="F:metallochaperone activity"/>
    <property type="evidence" value="ECO:0007669"/>
    <property type="project" value="TreeGrafter"/>
</dbReference>
<dbReference type="SUPFAM" id="SSF89155">
    <property type="entry name" value="TorD-like"/>
    <property type="match status" value="1"/>
</dbReference>
<dbReference type="EMBL" id="AMSQ01000015">
    <property type="protein sequence ID" value="EKU46787.1"/>
    <property type="molecule type" value="Genomic_DNA"/>
</dbReference>
<protein>
    <submittedName>
        <fullName evidence="2">Nitrate reductase subunit delta</fullName>
    </submittedName>
</protein>
<keyword evidence="3" id="KW-1185">Reference proteome</keyword>
<name>K9AW61_9STAP</name>
<dbReference type="STRING" id="1229783.C273_08786"/>
<dbReference type="InterPro" id="IPR036411">
    <property type="entry name" value="TorD-like_sf"/>
</dbReference>
<dbReference type="PANTHER" id="PTHR43680:SF2">
    <property type="entry name" value="NITRATE REDUCTASE MOLYBDENUM COFACTOR ASSEMBLY CHAPERONE NARJ"/>
    <property type="match status" value="1"/>
</dbReference>
<evidence type="ECO:0000313" key="3">
    <source>
        <dbReference type="Proteomes" id="UP000009885"/>
    </source>
</evidence>
<dbReference type="RefSeq" id="WP_009384083.1">
    <property type="nucleotide sequence ID" value="NZ_AMSQ01000015.1"/>
</dbReference>
<dbReference type="InterPro" id="IPR003765">
    <property type="entry name" value="NO3_reductase_chaperone_NarJ"/>
</dbReference>
<keyword evidence="1" id="KW-0534">Nitrate assimilation</keyword>
<dbReference type="Pfam" id="PF02613">
    <property type="entry name" value="Nitrate_red_del"/>
    <property type="match status" value="1"/>
</dbReference>
<accession>K9AW61</accession>
<dbReference type="PATRIC" id="fig|1229783.3.peg.1766"/>
<dbReference type="eggNOG" id="COG2180">
    <property type="taxonomic scope" value="Bacteria"/>
</dbReference>
<dbReference type="GO" id="GO:0042128">
    <property type="term" value="P:nitrate assimilation"/>
    <property type="evidence" value="ECO:0007669"/>
    <property type="project" value="UniProtKB-KW"/>
</dbReference>
<dbReference type="GO" id="GO:0051131">
    <property type="term" value="P:chaperone-mediated protein complex assembly"/>
    <property type="evidence" value="ECO:0007669"/>
    <property type="project" value="InterPro"/>
</dbReference>
<dbReference type="AlphaFoldDB" id="K9AW61"/>
<evidence type="ECO:0000256" key="1">
    <source>
        <dbReference type="ARBA" id="ARBA00023063"/>
    </source>
</evidence>
<comment type="caution">
    <text evidence="2">The sequence shown here is derived from an EMBL/GenBank/DDBJ whole genome shotgun (WGS) entry which is preliminary data.</text>
</comment>
<dbReference type="GO" id="GO:0051082">
    <property type="term" value="F:unfolded protein binding"/>
    <property type="evidence" value="ECO:0007669"/>
    <property type="project" value="InterPro"/>
</dbReference>
<organism evidence="2 3">
    <name type="scientific">Staphylococcus massiliensis S46</name>
    <dbReference type="NCBI Taxonomy" id="1229783"/>
    <lineage>
        <taxon>Bacteria</taxon>
        <taxon>Bacillati</taxon>
        <taxon>Bacillota</taxon>
        <taxon>Bacilli</taxon>
        <taxon>Bacillales</taxon>
        <taxon>Staphylococcaceae</taxon>
        <taxon>Staphylococcus</taxon>
    </lineage>
</organism>
<dbReference type="Proteomes" id="UP000009885">
    <property type="component" value="Unassembled WGS sequence"/>
</dbReference>
<reference evidence="2 3" key="1">
    <citation type="journal article" date="2013" name="Genome Announc.">
        <title>Genome Sequence of Staphylococcus massiliensis Strain S46, Isolated from the Surface of Healthy Human Skin.</title>
        <authorList>
            <person name="Srivastav R."/>
            <person name="Singh A."/>
            <person name="Jangir P.K."/>
            <person name="Kumari C."/>
            <person name="Muduli S."/>
            <person name="Sharma R."/>
        </authorList>
    </citation>
    <scope>NUCLEOTIDE SEQUENCE [LARGE SCALE GENOMIC DNA]</scope>
    <source>
        <strain evidence="2 3">S46</strain>
    </source>
</reference>